<evidence type="ECO:0000313" key="2">
    <source>
        <dbReference type="Proteomes" id="UP000003423"/>
    </source>
</evidence>
<gene>
    <name evidence="1" type="ORF">BD31_I0630</name>
</gene>
<organism evidence="1 2">
    <name type="scientific">Candidatus Nitrosopumilus salarius BD31</name>
    <dbReference type="NCBI Taxonomy" id="859350"/>
    <lineage>
        <taxon>Archaea</taxon>
        <taxon>Nitrososphaerota</taxon>
        <taxon>Nitrososphaeria</taxon>
        <taxon>Nitrosopumilales</taxon>
        <taxon>Nitrosopumilaceae</taxon>
        <taxon>Nitrosopumilus</taxon>
    </lineage>
</organism>
<dbReference type="AlphaFoldDB" id="I3D1N9"/>
<dbReference type="PATRIC" id="fig|859350.6.peg.1290"/>
<reference evidence="1 2" key="1">
    <citation type="journal article" date="2012" name="J. Bacteriol.">
        <title>Genome sequence of "Candidatus Nitrosopumilus salaria" BD31, an ammonia-oxidizing archaeon from the San Francisco Bay estuary.</title>
        <authorList>
            <person name="Mosier A.C."/>
            <person name="Allen E.E."/>
            <person name="Kim M."/>
            <person name="Ferriera S."/>
            <person name="Francis C.A."/>
        </authorList>
    </citation>
    <scope>NUCLEOTIDE SEQUENCE [LARGE SCALE GENOMIC DNA]</scope>
    <source>
        <strain evidence="1 2">BD31</strain>
    </source>
</reference>
<sequence>MDEGEKRIKQEDCSEDNLGAGILTLTNKRLAFDKTSARIMDFSKNFGETIIEFSLDKVIKTWKEGLFIKKVCFTVKTDEGEKTFKFGVFNTKDWLKNIDKAISEFNNQF</sequence>
<keyword evidence="2" id="KW-1185">Reference proteome</keyword>
<protein>
    <recommendedName>
        <fullName evidence="3">GRAM domain-containing protein</fullName>
    </recommendedName>
</protein>
<dbReference type="OrthoDB" id="9104at2157"/>
<accession>I3D1N9</accession>
<proteinExistence type="predicted"/>
<dbReference type="RefSeq" id="WP_008300028.1">
    <property type="nucleotide sequence ID" value="NZ_AEXL02000108.1"/>
</dbReference>
<dbReference type="Proteomes" id="UP000003423">
    <property type="component" value="Unassembled WGS sequence"/>
</dbReference>
<name>I3D1N9_9ARCH</name>
<comment type="caution">
    <text evidence="1">The sequence shown here is derived from an EMBL/GenBank/DDBJ whole genome shotgun (WGS) entry which is preliminary data.</text>
</comment>
<evidence type="ECO:0000313" key="1">
    <source>
        <dbReference type="EMBL" id="EIJ65632.1"/>
    </source>
</evidence>
<evidence type="ECO:0008006" key="3">
    <source>
        <dbReference type="Google" id="ProtNLM"/>
    </source>
</evidence>
<dbReference type="EMBL" id="AEXL02000108">
    <property type="protein sequence ID" value="EIJ65632.1"/>
    <property type="molecule type" value="Genomic_DNA"/>
</dbReference>